<gene>
    <name evidence="1" type="ORF">CEJ86_27390</name>
</gene>
<organism evidence="1 2">
    <name type="scientific">Rhizobium meliloti</name>
    <name type="common">Ensifer meliloti</name>
    <name type="synonym">Sinorhizobium meliloti</name>
    <dbReference type="NCBI Taxonomy" id="382"/>
    <lineage>
        <taxon>Bacteria</taxon>
        <taxon>Pseudomonadati</taxon>
        <taxon>Pseudomonadota</taxon>
        <taxon>Alphaproteobacteria</taxon>
        <taxon>Hyphomicrobiales</taxon>
        <taxon>Rhizobiaceae</taxon>
        <taxon>Sinorhizobium/Ensifer group</taxon>
        <taxon>Sinorhizobium</taxon>
    </lineage>
</organism>
<evidence type="ECO:0000313" key="2">
    <source>
        <dbReference type="Proteomes" id="UP000231987"/>
    </source>
</evidence>
<proteinExistence type="predicted"/>
<name>A0A2J0YVR5_RHIML</name>
<comment type="caution">
    <text evidence="1">The sequence shown here is derived from an EMBL/GenBank/DDBJ whole genome shotgun (WGS) entry which is preliminary data.</text>
</comment>
<accession>A0A2J0YVR5</accession>
<protein>
    <submittedName>
        <fullName evidence="1">Uncharacterized protein</fullName>
    </submittedName>
</protein>
<sequence length="147" mass="15949">MCFAATSIAPAAACDDVHEEALSKMASICEAKIKARLKAPATYQRASVQESALRMTAAEYKDKELTRMRDNISDSDAWRDAYKKLDSDIAAIERSPESAPMIFETRIAYDAQNGFGALLRGHALCTLISSDGDEENIDEGAVAAVIE</sequence>
<dbReference type="EMBL" id="NJGD01000019">
    <property type="protein sequence ID" value="PJR11494.1"/>
    <property type="molecule type" value="Genomic_DNA"/>
</dbReference>
<reference evidence="1 2" key="1">
    <citation type="submission" date="2017-06" db="EMBL/GenBank/DDBJ databases">
        <title>Ensifer strains isolated from leguminous trees and herbs display diverse denitrification phenotypes with some acting as strong N2O sinks.</title>
        <authorList>
            <person name="Woliy K."/>
            <person name="Mania D."/>
            <person name="Bakken L.R."/>
            <person name="Frostegard A."/>
        </authorList>
    </citation>
    <scope>NUCLEOTIDE SEQUENCE [LARGE SCALE GENOMIC DNA]</scope>
    <source>
        <strain evidence="1 2">AC50a</strain>
    </source>
</reference>
<dbReference type="AlphaFoldDB" id="A0A2J0YVR5"/>
<evidence type="ECO:0000313" key="1">
    <source>
        <dbReference type="EMBL" id="PJR11494.1"/>
    </source>
</evidence>
<dbReference type="Proteomes" id="UP000231987">
    <property type="component" value="Unassembled WGS sequence"/>
</dbReference>